<proteinExistence type="predicted"/>
<reference evidence="3 4" key="1">
    <citation type="submission" date="2022-03" db="EMBL/GenBank/DDBJ databases">
        <title>Sinomonas sp. isolated from a soil.</title>
        <authorList>
            <person name="Han J."/>
            <person name="Kim D.-U."/>
        </authorList>
    </citation>
    <scope>NUCLEOTIDE SEQUENCE [LARGE SCALE GENOMIC DNA]</scope>
    <source>
        <strain evidence="3 4">5-5</strain>
    </source>
</reference>
<evidence type="ECO:0000313" key="4">
    <source>
        <dbReference type="Proteomes" id="UP001202922"/>
    </source>
</evidence>
<evidence type="ECO:0000256" key="1">
    <source>
        <dbReference type="ARBA" id="ARBA00023172"/>
    </source>
</evidence>
<dbReference type="InterPro" id="IPR011010">
    <property type="entry name" value="DNA_brk_join_enz"/>
</dbReference>
<dbReference type="Gene3D" id="1.10.443.10">
    <property type="entry name" value="Intergrase catalytic core"/>
    <property type="match status" value="1"/>
</dbReference>
<evidence type="ECO:0000259" key="2">
    <source>
        <dbReference type="PROSITE" id="PS51898"/>
    </source>
</evidence>
<protein>
    <submittedName>
        <fullName evidence="3">Site-specific integrase</fullName>
    </submittedName>
</protein>
<dbReference type="InterPro" id="IPR013762">
    <property type="entry name" value="Integrase-like_cat_sf"/>
</dbReference>
<gene>
    <name evidence="3" type="ORF">L0M17_09470</name>
</gene>
<dbReference type="PANTHER" id="PTHR30349">
    <property type="entry name" value="PHAGE INTEGRASE-RELATED"/>
    <property type="match status" value="1"/>
</dbReference>
<dbReference type="EMBL" id="JAKZBV010000001">
    <property type="protein sequence ID" value="MCH6470201.1"/>
    <property type="molecule type" value="Genomic_DNA"/>
</dbReference>
<sequence>MGSVGTLPARAAGVRLADAVRVFLGTISAANTRRAYAAALDRMVRDFGADGDVGLLDPDRVSGWFDFVWGGKAPKTYNLRLTAVSTACAYWRDQEWLTGDPVSRLRARPTAPDNSRAMTAAEVEELLGTAAPLREQVFWSMLYESAARAGEILNLDIEDLDTVNRCATVTRKGGARDVVDWQTGTARLLPRLMAGRKKGPLFLTDRKAKPSIAKADTDGSTGRARLSYRRAAALLEEHTAGMRRGPFTLHQLRHSRLTHAAEKGASTPMLMALSGHTSVRSLVKYAKVSAEALGRWQAQTDPAARRHSR</sequence>
<accession>A0ABS9U0S8</accession>
<dbReference type="RefSeq" id="WP_241053722.1">
    <property type="nucleotide sequence ID" value="NZ_JAKZBV010000001.1"/>
</dbReference>
<organism evidence="3 4">
    <name type="scientific">Sinomonas terrae</name>
    <dbReference type="NCBI Taxonomy" id="2908838"/>
    <lineage>
        <taxon>Bacteria</taxon>
        <taxon>Bacillati</taxon>
        <taxon>Actinomycetota</taxon>
        <taxon>Actinomycetes</taxon>
        <taxon>Micrococcales</taxon>
        <taxon>Micrococcaceae</taxon>
        <taxon>Sinomonas</taxon>
    </lineage>
</organism>
<dbReference type="PROSITE" id="PS51898">
    <property type="entry name" value="TYR_RECOMBINASE"/>
    <property type="match status" value="1"/>
</dbReference>
<dbReference type="InterPro" id="IPR002104">
    <property type="entry name" value="Integrase_catalytic"/>
</dbReference>
<dbReference type="SUPFAM" id="SSF56349">
    <property type="entry name" value="DNA breaking-rejoining enzymes"/>
    <property type="match status" value="1"/>
</dbReference>
<dbReference type="PANTHER" id="PTHR30349:SF81">
    <property type="entry name" value="TYROSINE RECOMBINASE XERC"/>
    <property type="match status" value="1"/>
</dbReference>
<dbReference type="InterPro" id="IPR050090">
    <property type="entry name" value="Tyrosine_recombinase_XerCD"/>
</dbReference>
<dbReference type="CDD" id="cd00397">
    <property type="entry name" value="DNA_BRE_C"/>
    <property type="match status" value="1"/>
</dbReference>
<feature type="domain" description="Tyr recombinase" evidence="2">
    <location>
        <begin position="113"/>
        <end position="298"/>
    </location>
</feature>
<keyword evidence="1" id="KW-0233">DNA recombination</keyword>
<keyword evidence="4" id="KW-1185">Reference proteome</keyword>
<name>A0ABS9U0S8_9MICC</name>
<dbReference type="Proteomes" id="UP001202922">
    <property type="component" value="Unassembled WGS sequence"/>
</dbReference>
<comment type="caution">
    <text evidence="3">The sequence shown here is derived from an EMBL/GenBank/DDBJ whole genome shotgun (WGS) entry which is preliminary data.</text>
</comment>
<dbReference type="Pfam" id="PF00589">
    <property type="entry name" value="Phage_integrase"/>
    <property type="match status" value="1"/>
</dbReference>
<evidence type="ECO:0000313" key="3">
    <source>
        <dbReference type="EMBL" id="MCH6470201.1"/>
    </source>
</evidence>